<dbReference type="Proteomes" id="UP000499080">
    <property type="component" value="Unassembled WGS sequence"/>
</dbReference>
<feature type="domain" description="Retroviral polymerase SH3-like" evidence="3">
    <location>
        <begin position="125"/>
        <end position="181"/>
    </location>
</feature>
<evidence type="ECO:0000256" key="1">
    <source>
        <dbReference type="SAM" id="MobiDB-lite"/>
    </source>
</evidence>
<evidence type="ECO:0000259" key="2">
    <source>
        <dbReference type="Pfam" id="PF07727"/>
    </source>
</evidence>
<evidence type="ECO:0000313" key="5">
    <source>
        <dbReference type="Proteomes" id="UP000499080"/>
    </source>
</evidence>
<dbReference type="AlphaFoldDB" id="A0A4Y2ARG6"/>
<name>A0A4Y2ARG6_ARAVE</name>
<dbReference type="InterPro" id="IPR013103">
    <property type="entry name" value="RVT_2"/>
</dbReference>
<organism evidence="4 5">
    <name type="scientific">Araneus ventricosus</name>
    <name type="common">Orbweaver spider</name>
    <name type="synonym">Epeira ventricosa</name>
    <dbReference type="NCBI Taxonomy" id="182803"/>
    <lineage>
        <taxon>Eukaryota</taxon>
        <taxon>Metazoa</taxon>
        <taxon>Ecdysozoa</taxon>
        <taxon>Arthropoda</taxon>
        <taxon>Chelicerata</taxon>
        <taxon>Arachnida</taxon>
        <taxon>Araneae</taxon>
        <taxon>Araneomorphae</taxon>
        <taxon>Entelegynae</taxon>
        <taxon>Araneoidea</taxon>
        <taxon>Araneidae</taxon>
        <taxon>Araneus</taxon>
    </lineage>
</organism>
<protein>
    <submittedName>
        <fullName evidence="4">Uncharacterized protein</fullName>
    </submittedName>
</protein>
<dbReference type="OrthoDB" id="8039805at2759"/>
<keyword evidence="5" id="KW-1185">Reference proteome</keyword>
<dbReference type="Pfam" id="PF07727">
    <property type="entry name" value="RVT_2"/>
    <property type="match status" value="1"/>
</dbReference>
<dbReference type="InterPro" id="IPR057670">
    <property type="entry name" value="SH3_retrovirus"/>
</dbReference>
<feature type="domain" description="Reverse transcriptase Ty1/copia-type" evidence="2">
    <location>
        <begin position="281"/>
        <end position="347"/>
    </location>
</feature>
<comment type="caution">
    <text evidence="4">The sequence shown here is derived from an EMBL/GenBank/DDBJ whole genome shotgun (WGS) entry which is preliminary data.</text>
</comment>
<proteinExistence type="predicted"/>
<dbReference type="Pfam" id="PF25597">
    <property type="entry name" value="SH3_retrovirus"/>
    <property type="match status" value="1"/>
</dbReference>
<dbReference type="EMBL" id="BGPR01000026">
    <property type="protein sequence ID" value="GBL81594.1"/>
    <property type="molecule type" value="Genomic_DNA"/>
</dbReference>
<evidence type="ECO:0000313" key="4">
    <source>
        <dbReference type="EMBL" id="GBL81594.1"/>
    </source>
</evidence>
<reference evidence="4 5" key="1">
    <citation type="journal article" date="2019" name="Sci. Rep.">
        <title>Orb-weaving spider Araneus ventricosus genome elucidates the spidroin gene catalogue.</title>
        <authorList>
            <person name="Kono N."/>
            <person name="Nakamura H."/>
            <person name="Ohtoshi R."/>
            <person name="Moran D.A.P."/>
            <person name="Shinohara A."/>
            <person name="Yoshida Y."/>
            <person name="Fujiwara M."/>
            <person name="Mori M."/>
            <person name="Tomita M."/>
            <person name="Arakawa K."/>
        </authorList>
    </citation>
    <scope>NUCLEOTIDE SEQUENCE [LARGE SCALE GENOMIC DNA]</scope>
</reference>
<evidence type="ECO:0000259" key="3">
    <source>
        <dbReference type="Pfam" id="PF25597"/>
    </source>
</evidence>
<sequence length="366" mass="41352">MTRARAIQLLNEFFGIKYQPGEDVPMSDKDSGRWATRSRKSSAVPGGADEVPGDASGNKWYQKKDGKVFVKQNKTTKRSVKKNCPRFLCKKMAILRVCRKDGNKTPFEKYSGKKPSVSHLKPFGCLAYVGVPKQIRKKLDMRAKPGFMMSNALHTKGYRIWLGEENKLIETINVRFDENTKGIGASQNSNRYPKFNFTISDYSDDLDTVIDSLSGRLIPEASSESPSTSREEPSVSAVSSLIPCSEIKWIRKQGEKQLDPDKHPNGVDAMDRKINAMIESKVWDLVDPPANSKVLGTHWVYTLKRDENIKAVRFKARSVEQGNTQLKGESSDEVFSAVVNFSIVRLYCCKFFLRLFYSKFSICVCL</sequence>
<accession>A0A4Y2ARG6</accession>
<gene>
    <name evidence="4" type="ORF">AVEN_93392_1</name>
</gene>
<feature type="region of interest" description="Disordered" evidence="1">
    <location>
        <begin position="22"/>
        <end position="57"/>
    </location>
</feature>